<evidence type="ECO:0000313" key="6">
    <source>
        <dbReference type="Proteomes" id="UP000050164"/>
    </source>
</evidence>
<sequence>MAVASCSHISAYWVSRAAIAAVFWPKKLVAISDSTCARLAMIAGGGTVMANACSNPVAAAVIWVAVCLACAAVVVSHSTYGVTAAPILTDDGPSHCQPVRLAITER</sequence>
<evidence type="ECO:0000313" key="4">
    <source>
        <dbReference type="Proteomes" id="UP000048948"/>
    </source>
</evidence>
<name>A0A655AHT0_MYCTX</name>
<organism evidence="2 4">
    <name type="scientific">Mycobacterium tuberculosis</name>
    <dbReference type="NCBI Taxonomy" id="1773"/>
    <lineage>
        <taxon>Bacteria</taxon>
        <taxon>Bacillati</taxon>
        <taxon>Actinomycetota</taxon>
        <taxon>Actinomycetes</taxon>
        <taxon>Mycobacteriales</taxon>
        <taxon>Mycobacteriaceae</taxon>
        <taxon>Mycobacterium</taxon>
        <taxon>Mycobacterium tuberculosis complex</taxon>
    </lineage>
</organism>
<gene>
    <name evidence="2" type="ORF">ERS027646_03330</name>
    <name evidence="1" type="ORF">ERS027659_00008</name>
    <name evidence="3" type="ORF">ERS027661_04757</name>
</gene>
<dbReference type="AlphaFoldDB" id="A0A655AHT0"/>
<evidence type="ECO:0000313" key="3">
    <source>
        <dbReference type="EMBL" id="CKT80790.1"/>
    </source>
</evidence>
<evidence type="ECO:0000313" key="1">
    <source>
        <dbReference type="EMBL" id="CKQ72489.1"/>
    </source>
</evidence>
<dbReference type="EMBL" id="CNFT01000002">
    <property type="protein sequence ID" value="CKQ72489.1"/>
    <property type="molecule type" value="Genomic_DNA"/>
</dbReference>
<dbReference type="EMBL" id="CNFU01001833">
    <property type="protein sequence ID" value="CKT80790.1"/>
    <property type="molecule type" value="Genomic_DNA"/>
</dbReference>
<dbReference type="EMBL" id="CNGE01000766">
    <property type="protein sequence ID" value="CKT31447.1"/>
    <property type="molecule type" value="Genomic_DNA"/>
</dbReference>
<protein>
    <submittedName>
        <fullName evidence="2">Uncharacterized protein</fullName>
    </submittedName>
</protein>
<evidence type="ECO:0000313" key="2">
    <source>
        <dbReference type="EMBL" id="CKT31447.1"/>
    </source>
</evidence>
<dbReference type="Proteomes" id="UP000050164">
    <property type="component" value="Unassembled WGS sequence"/>
</dbReference>
<accession>A0A655AHT0</accession>
<proteinExistence type="predicted"/>
<dbReference type="Proteomes" id="UP000048948">
    <property type="component" value="Unassembled WGS sequence"/>
</dbReference>
<evidence type="ECO:0000313" key="5">
    <source>
        <dbReference type="Proteomes" id="UP000049023"/>
    </source>
</evidence>
<dbReference type="Proteomes" id="UP000049023">
    <property type="component" value="Unassembled WGS sequence"/>
</dbReference>
<reference evidence="4 5" key="1">
    <citation type="submission" date="2015-03" db="EMBL/GenBank/DDBJ databases">
        <authorList>
            <consortium name="Pathogen Informatics"/>
        </authorList>
    </citation>
    <scope>NUCLEOTIDE SEQUENCE [LARGE SCALE GENOMIC DNA]</scope>
    <source>
        <strain evidence="2 4">Bir 172</strain>
        <strain evidence="1 6">Bir 185</strain>
        <strain evidence="3 5">Bir 187</strain>
    </source>
</reference>